<evidence type="ECO:0000313" key="2">
    <source>
        <dbReference type="EMBL" id="GMN36260.1"/>
    </source>
</evidence>
<name>A0AA87ZN03_FICCA</name>
<dbReference type="EMBL" id="BTGU01000006">
    <property type="protein sequence ID" value="GMN36260.1"/>
    <property type="molecule type" value="Genomic_DNA"/>
</dbReference>
<dbReference type="AlphaFoldDB" id="A0AA87ZN03"/>
<proteinExistence type="predicted"/>
<evidence type="ECO:0000256" key="1">
    <source>
        <dbReference type="SAM" id="MobiDB-lite"/>
    </source>
</evidence>
<keyword evidence="3" id="KW-1185">Reference proteome</keyword>
<accession>A0AA87ZN03</accession>
<comment type="caution">
    <text evidence="2">The sequence shown here is derived from an EMBL/GenBank/DDBJ whole genome shotgun (WGS) entry which is preliminary data.</text>
</comment>
<reference evidence="2" key="1">
    <citation type="submission" date="2023-07" db="EMBL/GenBank/DDBJ databases">
        <title>draft genome sequence of fig (Ficus carica).</title>
        <authorList>
            <person name="Takahashi T."/>
            <person name="Nishimura K."/>
        </authorList>
    </citation>
    <scope>NUCLEOTIDE SEQUENCE</scope>
</reference>
<feature type="region of interest" description="Disordered" evidence="1">
    <location>
        <begin position="25"/>
        <end position="50"/>
    </location>
</feature>
<sequence>MSKTGDEEDEDECFYESLDRIVSSSCSCSTSNSDSDQEPDDDGRGGGELQAVGAQGSITVRQHKSWVHCKLSLVYCRVRNGMTFQTTSTQFELKLSHQTG</sequence>
<organism evidence="2 3">
    <name type="scientific">Ficus carica</name>
    <name type="common">Common fig</name>
    <dbReference type="NCBI Taxonomy" id="3494"/>
    <lineage>
        <taxon>Eukaryota</taxon>
        <taxon>Viridiplantae</taxon>
        <taxon>Streptophyta</taxon>
        <taxon>Embryophyta</taxon>
        <taxon>Tracheophyta</taxon>
        <taxon>Spermatophyta</taxon>
        <taxon>Magnoliopsida</taxon>
        <taxon>eudicotyledons</taxon>
        <taxon>Gunneridae</taxon>
        <taxon>Pentapetalae</taxon>
        <taxon>rosids</taxon>
        <taxon>fabids</taxon>
        <taxon>Rosales</taxon>
        <taxon>Moraceae</taxon>
        <taxon>Ficeae</taxon>
        <taxon>Ficus</taxon>
    </lineage>
</organism>
<feature type="compositionally biased region" description="Low complexity" evidence="1">
    <location>
        <begin position="25"/>
        <end position="34"/>
    </location>
</feature>
<protein>
    <submittedName>
        <fullName evidence="2">Uncharacterized protein</fullName>
    </submittedName>
</protein>
<gene>
    <name evidence="2" type="ORF">TIFTF001_005882</name>
</gene>
<dbReference type="Proteomes" id="UP001187192">
    <property type="component" value="Unassembled WGS sequence"/>
</dbReference>
<evidence type="ECO:0000313" key="3">
    <source>
        <dbReference type="Proteomes" id="UP001187192"/>
    </source>
</evidence>